<dbReference type="Pfam" id="PF21082">
    <property type="entry name" value="MS_channel_3rd"/>
    <property type="match status" value="1"/>
</dbReference>
<dbReference type="EMBL" id="LDUG01000017">
    <property type="protein sequence ID" value="KVW97127.1"/>
    <property type="molecule type" value="Genomic_DNA"/>
</dbReference>
<dbReference type="SUPFAM" id="SSF82861">
    <property type="entry name" value="Mechanosensitive channel protein MscS (YggB), transmembrane region"/>
    <property type="match status" value="1"/>
</dbReference>
<evidence type="ECO:0000256" key="1">
    <source>
        <dbReference type="ARBA" id="ARBA00004651"/>
    </source>
</evidence>
<feature type="domain" description="Mechanosensitive ion channel transmembrane helices 2/3" evidence="10">
    <location>
        <begin position="73"/>
        <end position="112"/>
    </location>
</feature>
<feature type="transmembrane region" description="Helical" evidence="7">
    <location>
        <begin position="14"/>
        <end position="35"/>
    </location>
</feature>
<evidence type="ECO:0000313" key="12">
    <source>
        <dbReference type="Proteomes" id="UP000064243"/>
    </source>
</evidence>
<dbReference type="STRING" id="1123392.GCA_000376425_01690"/>
<dbReference type="Gene3D" id="1.10.287.1260">
    <property type="match status" value="1"/>
</dbReference>
<name>A0A119CWT6_THIDE</name>
<dbReference type="Gene3D" id="3.30.70.100">
    <property type="match status" value="1"/>
</dbReference>
<dbReference type="InterPro" id="IPR023408">
    <property type="entry name" value="MscS_beta-dom_sf"/>
</dbReference>
<evidence type="ECO:0000256" key="6">
    <source>
        <dbReference type="ARBA" id="ARBA00023136"/>
    </source>
</evidence>
<dbReference type="Pfam" id="PF21088">
    <property type="entry name" value="MS_channel_1st"/>
    <property type="match status" value="1"/>
</dbReference>
<evidence type="ECO:0000259" key="8">
    <source>
        <dbReference type="Pfam" id="PF00924"/>
    </source>
</evidence>
<organism evidence="11 12">
    <name type="scientific">Thiobacillus denitrificans</name>
    <dbReference type="NCBI Taxonomy" id="36861"/>
    <lineage>
        <taxon>Bacteria</taxon>
        <taxon>Pseudomonadati</taxon>
        <taxon>Pseudomonadota</taxon>
        <taxon>Betaproteobacteria</taxon>
        <taxon>Nitrosomonadales</taxon>
        <taxon>Thiobacillaceae</taxon>
        <taxon>Thiobacillus</taxon>
    </lineage>
</organism>
<dbReference type="PANTHER" id="PTHR30460:SF0">
    <property type="entry name" value="MODERATE CONDUCTANCE MECHANOSENSITIVE CHANNEL YBIO"/>
    <property type="match status" value="1"/>
</dbReference>
<sequence>MEILATLKQALGDWMWLLESALHVVIILALTWVLLRLSRKGLARLRTHMQQDLGDRERIKRLDTLERVFRYVAAVIITLVGGMLMLSAVGISIAPILATAGVLGIAIGFGAQSLVKDYFNGFFLLLENQVRQGDVVEVAGKGGLVEEMTLRYIRLRDYEGSVHYIPNGTIDNVTNRSRGFAFALLDIGVAYRENVDEVYAVMREVAAGMRTDPELGEKIVEDLEIAGVDNWADSAVVIRCRFKVMPLEQWTVRRAFLYRLKKAFDAAGIEIPYPHLTLYAGQDKDGSAPPLRLLQQAAVPAQDAP</sequence>
<dbReference type="Proteomes" id="UP000064243">
    <property type="component" value="Unassembled WGS sequence"/>
</dbReference>
<dbReference type="PANTHER" id="PTHR30460">
    <property type="entry name" value="MODERATE CONDUCTANCE MECHANOSENSITIVE CHANNEL YBIO"/>
    <property type="match status" value="1"/>
</dbReference>
<protein>
    <submittedName>
        <fullName evidence="11">Mechanosensitive ion channel protein MscS</fullName>
    </submittedName>
</protein>
<keyword evidence="4 7" id="KW-0812">Transmembrane</keyword>
<dbReference type="InterPro" id="IPR006685">
    <property type="entry name" value="MscS_channel_2nd"/>
</dbReference>
<dbReference type="RefSeq" id="WP_059752485.1">
    <property type="nucleotide sequence ID" value="NZ_LDUG01000017.1"/>
</dbReference>
<keyword evidence="5 7" id="KW-1133">Transmembrane helix</keyword>
<dbReference type="Gene3D" id="2.30.30.60">
    <property type="match status" value="1"/>
</dbReference>
<dbReference type="PATRIC" id="fig|36861.3.peg.400"/>
<evidence type="ECO:0000256" key="2">
    <source>
        <dbReference type="ARBA" id="ARBA00008017"/>
    </source>
</evidence>
<gene>
    <name evidence="11" type="ORF">ABW22_04720</name>
</gene>
<comment type="subcellular location">
    <subcellularLocation>
        <location evidence="1">Cell membrane</location>
        <topology evidence="1">Multi-pass membrane protein</topology>
    </subcellularLocation>
</comment>
<dbReference type="InterPro" id="IPR010920">
    <property type="entry name" value="LSM_dom_sf"/>
</dbReference>
<feature type="transmembrane region" description="Helical" evidence="7">
    <location>
        <begin position="93"/>
        <end position="115"/>
    </location>
</feature>
<dbReference type="SUPFAM" id="SSF82689">
    <property type="entry name" value="Mechanosensitive channel protein MscS (YggB), C-terminal domain"/>
    <property type="match status" value="1"/>
</dbReference>
<evidence type="ECO:0000259" key="10">
    <source>
        <dbReference type="Pfam" id="PF21088"/>
    </source>
</evidence>
<accession>A0A119CWT6</accession>
<keyword evidence="3" id="KW-1003">Cell membrane</keyword>
<dbReference type="GO" id="GO:0005886">
    <property type="term" value="C:plasma membrane"/>
    <property type="evidence" value="ECO:0007669"/>
    <property type="project" value="UniProtKB-SubCell"/>
</dbReference>
<dbReference type="InterPro" id="IPR011066">
    <property type="entry name" value="MscS_channel_C_sf"/>
</dbReference>
<keyword evidence="6 7" id="KW-0472">Membrane</keyword>
<dbReference type="GO" id="GO:0008381">
    <property type="term" value="F:mechanosensitive monoatomic ion channel activity"/>
    <property type="evidence" value="ECO:0007669"/>
    <property type="project" value="InterPro"/>
</dbReference>
<dbReference type="InterPro" id="IPR045276">
    <property type="entry name" value="YbiO_bact"/>
</dbReference>
<dbReference type="InterPro" id="IPR049142">
    <property type="entry name" value="MS_channel_1st"/>
</dbReference>
<evidence type="ECO:0000259" key="9">
    <source>
        <dbReference type="Pfam" id="PF21082"/>
    </source>
</evidence>
<dbReference type="OrthoDB" id="6500477at2"/>
<feature type="transmembrane region" description="Helical" evidence="7">
    <location>
        <begin position="68"/>
        <end position="87"/>
    </location>
</feature>
<keyword evidence="12" id="KW-1185">Reference proteome</keyword>
<evidence type="ECO:0000256" key="5">
    <source>
        <dbReference type="ARBA" id="ARBA00022989"/>
    </source>
</evidence>
<evidence type="ECO:0000256" key="7">
    <source>
        <dbReference type="SAM" id="Phobius"/>
    </source>
</evidence>
<dbReference type="AlphaFoldDB" id="A0A119CWT6"/>
<dbReference type="InterPro" id="IPR011014">
    <property type="entry name" value="MscS_channel_TM-2"/>
</dbReference>
<reference evidence="11 12" key="1">
    <citation type="journal article" date="2015" name="Appl. Environ. Microbiol.">
        <title>Aerobic and Anaerobic Thiosulfate Oxidation by a Cold-Adapted, Subglacial Chemoautotroph.</title>
        <authorList>
            <person name="Harrold Z.R."/>
            <person name="Skidmore M.L."/>
            <person name="Hamilton T.L."/>
            <person name="Desch L."/>
            <person name="Amada K."/>
            <person name="van Gelder W."/>
            <person name="Glover K."/>
            <person name="Roden E.E."/>
            <person name="Boyd E.S."/>
        </authorList>
    </citation>
    <scope>NUCLEOTIDE SEQUENCE [LARGE SCALE GENOMIC DNA]</scope>
    <source>
        <strain evidence="11 12">RG</strain>
    </source>
</reference>
<feature type="domain" description="Mechanosensitive ion channel MscS C-terminal" evidence="9">
    <location>
        <begin position="185"/>
        <end position="271"/>
    </location>
</feature>
<dbReference type="InterPro" id="IPR049278">
    <property type="entry name" value="MS_channel_C"/>
</dbReference>
<comment type="similarity">
    <text evidence="2">Belongs to the MscS (TC 1.A.23) family.</text>
</comment>
<evidence type="ECO:0000256" key="3">
    <source>
        <dbReference type="ARBA" id="ARBA00022475"/>
    </source>
</evidence>
<comment type="caution">
    <text evidence="11">The sequence shown here is derived from an EMBL/GenBank/DDBJ whole genome shotgun (WGS) entry which is preliminary data.</text>
</comment>
<evidence type="ECO:0000313" key="11">
    <source>
        <dbReference type="EMBL" id="KVW97127.1"/>
    </source>
</evidence>
<dbReference type="SUPFAM" id="SSF50182">
    <property type="entry name" value="Sm-like ribonucleoproteins"/>
    <property type="match status" value="1"/>
</dbReference>
<evidence type="ECO:0000256" key="4">
    <source>
        <dbReference type="ARBA" id="ARBA00022692"/>
    </source>
</evidence>
<feature type="domain" description="Mechanosensitive ion channel MscS" evidence="8">
    <location>
        <begin position="114"/>
        <end position="178"/>
    </location>
</feature>
<dbReference type="Pfam" id="PF00924">
    <property type="entry name" value="MS_channel_2nd"/>
    <property type="match status" value="1"/>
</dbReference>
<proteinExistence type="inferred from homology"/>